<dbReference type="PROSITE" id="PS50853">
    <property type="entry name" value="FN3"/>
    <property type="match status" value="1"/>
</dbReference>
<evidence type="ECO:0000259" key="1">
    <source>
        <dbReference type="PROSITE" id="PS50853"/>
    </source>
</evidence>
<dbReference type="Gene3D" id="2.60.120.260">
    <property type="entry name" value="Galactose-binding domain-like"/>
    <property type="match status" value="1"/>
</dbReference>
<dbReference type="InterPro" id="IPR036116">
    <property type="entry name" value="FN3_sf"/>
</dbReference>
<dbReference type="SUPFAM" id="SSF49265">
    <property type="entry name" value="Fibronectin type III"/>
    <property type="match status" value="1"/>
</dbReference>
<comment type="caution">
    <text evidence="2">The sequence shown here is derived from an EMBL/GenBank/DDBJ whole genome shotgun (WGS) entry which is preliminary data.</text>
</comment>
<dbReference type="Proteomes" id="UP000824165">
    <property type="component" value="Unassembled WGS sequence"/>
</dbReference>
<protein>
    <recommendedName>
        <fullName evidence="1">Fibronectin type-III domain-containing protein</fullName>
    </recommendedName>
</protein>
<dbReference type="InterPro" id="IPR013783">
    <property type="entry name" value="Ig-like_fold"/>
</dbReference>
<reference evidence="2" key="2">
    <citation type="journal article" date="2021" name="PeerJ">
        <title>Extensive microbial diversity within the chicken gut microbiome revealed by metagenomics and culture.</title>
        <authorList>
            <person name="Gilroy R."/>
            <person name="Ravi A."/>
            <person name="Getino M."/>
            <person name="Pursley I."/>
            <person name="Horton D.L."/>
            <person name="Alikhan N.F."/>
            <person name="Baker D."/>
            <person name="Gharbi K."/>
            <person name="Hall N."/>
            <person name="Watson M."/>
            <person name="Adriaenssens E.M."/>
            <person name="Foster-Nyarko E."/>
            <person name="Jarju S."/>
            <person name="Secka A."/>
            <person name="Antonio M."/>
            <person name="Oren A."/>
            <person name="Chaudhuri R.R."/>
            <person name="La Ragione R."/>
            <person name="Hildebrand F."/>
            <person name="Pallen M.J."/>
        </authorList>
    </citation>
    <scope>NUCLEOTIDE SEQUENCE</scope>
    <source>
        <strain evidence="2">CHK181-108</strain>
    </source>
</reference>
<dbReference type="AlphaFoldDB" id="A0A9D1H0H9"/>
<dbReference type="EMBL" id="DVLU01000002">
    <property type="protein sequence ID" value="HIT84310.1"/>
    <property type="molecule type" value="Genomic_DNA"/>
</dbReference>
<sequence length="672" mass="72708">YVDDLKVTCTTPGGIVPNNPSTGFEAFVDGTDTFPTAIDKFTKVTQSSGLPMTKGEYEVSYSSNAYGGTRSLYVNNMRELRSGTQSDLWIGLHSDLGLTDGENYVMEFYINFKNFGEGGLWFSPCGGARTYFSYDGNNNFKLSNTLGGTLEEITEGAKSGWYKFTSNEFTCGGTWTPNFIIAEAPVEFYIDDITFTKSGEETPVTTINFEKEYPLAKNLMALQTAATEVTVSWRNPVSSEVSSAALYNADTGALIKDDFSTDSATICEYKDTAAASGDEKSYRVDFTYTDGIVKSMYTGVTVGTSWNYTVGSFSITGSEPKPAVIAEADYDEYHTAAPSLRIASNWSGGINNSPGTWIELETKETLDPNKWYRIEIWSKQNNKGYMWGRVLGWPDDSYRFGDGVAGSWNSMTTVSEWTKQTTDGKPNGETKNVINFNLVGPAEDLWIDDIAVYELDGQGGNIVGDNLLAGIGDLSNAAAAPADVTNVNVSNETNASTIRWTAEDEATQQYVAIYDTSASADTPIAKVPASRGYIDLANLIGGTSYDLIVKAVNSEGRESAGVAVTAEPEPVPVVIGEFVSDISGNAVKVSIDIKNNGVDEGYNAQLILGVYDGRRLKSISYSPASVIPRTAVSEAAETLTASVTAEEGDTVMAYLWDSINGMRPLKDCEQIK</sequence>
<proteinExistence type="predicted"/>
<evidence type="ECO:0000313" key="3">
    <source>
        <dbReference type="Proteomes" id="UP000824165"/>
    </source>
</evidence>
<reference evidence="2" key="1">
    <citation type="submission" date="2020-10" db="EMBL/GenBank/DDBJ databases">
        <authorList>
            <person name="Gilroy R."/>
        </authorList>
    </citation>
    <scope>NUCLEOTIDE SEQUENCE</scope>
    <source>
        <strain evidence="2">CHK181-108</strain>
    </source>
</reference>
<feature type="domain" description="Fibronectin type-III" evidence="1">
    <location>
        <begin position="480"/>
        <end position="569"/>
    </location>
</feature>
<name>A0A9D1H0H9_9FIRM</name>
<dbReference type="Gene3D" id="2.60.40.10">
    <property type="entry name" value="Immunoglobulins"/>
    <property type="match status" value="1"/>
</dbReference>
<accession>A0A9D1H0H9</accession>
<dbReference type="InterPro" id="IPR003961">
    <property type="entry name" value="FN3_dom"/>
</dbReference>
<organism evidence="2 3">
    <name type="scientific">Candidatus Ornithomonoglobus intestinigallinarum</name>
    <dbReference type="NCBI Taxonomy" id="2840894"/>
    <lineage>
        <taxon>Bacteria</taxon>
        <taxon>Bacillati</taxon>
        <taxon>Bacillota</taxon>
        <taxon>Clostridia</taxon>
        <taxon>Candidatus Ornithomonoglobus</taxon>
    </lineage>
</organism>
<gene>
    <name evidence="2" type="ORF">IAA60_00220</name>
</gene>
<feature type="non-terminal residue" evidence="2">
    <location>
        <position position="1"/>
    </location>
</feature>
<evidence type="ECO:0000313" key="2">
    <source>
        <dbReference type="EMBL" id="HIT84310.1"/>
    </source>
</evidence>